<dbReference type="Proteomes" id="UP000183403">
    <property type="component" value="Unassembled WGS sequence"/>
</dbReference>
<feature type="region of interest" description="Disordered" evidence="1">
    <location>
        <begin position="208"/>
        <end position="265"/>
    </location>
</feature>
<dbReference type="InterPro" id="IPR036388">
    <property type="entry name" value="WH-like_DNA-bd_sf"/>
</dbReference>
<organism evidence="2 3">
    <name type="scientific">Marine Group III euryarchaeote CG-Epi6</name>
    <dbReference type="NCBI Taxonomy" id="1889000"/>
    <lineage>
        <taxon>Archaea</taxon>
        <taxon>Methanobacteriati</taxon>
        <taxon>Thermoplasmatota</taxon>
        <taxon>Thermoplasmata</taxon>
        <taxon>Candidatus Thermoprofundales</taxon>
    </lineage>
</organism>
<gene>
    <name evidence="2" type="ORF">BEU03_02015</name>
</gene>
<proteinExistence type="predicted"/>
<reference evidence="2 3" key="1">
    <citation type="submission" date="2016-08" db="EMBL/GenBank/DDBJ databases">
        <title>New Insights into Marine Group III Euryarchaeota, from dark to light.</title>
        <authorList>
            <person name="Haro-Moreno J.M."/>
            <person name="Rodriguez-Valera F."/>
            <person name="Lopez-Garcia P."/>
            <person name="Moreira D."/>
            <person name="Martin-Cuadrado A.B."/>
        </authorList>
    </citation>
    <scope>NUCLEOTIDE SEQUENCE [LARGE SCALE GENOMIC DNA]</scope>
    <source>
        <strain evidence="2">CG-Epi6</strain>
    </source>
</reference>
<comment type="caution">
    <text evidence="2">The sequence shown here is derived from an EMBL/GenBank/DDBJ whole genome shotgun (WGS) entry which is preliminary data.</text>
</comment>
<dbReference type="AlphaFoldDB" id="A0A1J5SYH6"/>
<sequence length="323" mass="35841">MAQRREPGVLVLAKELNGAIEKHVEDREYSPTYLISEIGGKLSRVLIGGVLDQLENRGSESDPFYTARVIDPNGDFYYLQAGQYNPEGAAALSKLENGVPILCVGKVRARTPEDSERTYVSVQPEGVRAVSMDEINHWAIKACEELIKRINATKVIGTDDDEYNKMNLTVREKDGMQLAKDFYPNVAVENYSALLYDCLTKLANNEGDSNEASNFTGEFEPANSGSTDEKQVDKPMEEPVNEEVTEEEAIEEKESPAPESSGNENKVLETIKKLDEGDGIYYDDLGIAVSLEGIDGPMLDEILDSLTDQGLIFQPRFNHYKEA</sequence>
<dbReference type="EMBL" id="MIYV01000007">
    <property type="protein sequence ID" value="OIR13642.1"/>
    <property type="molecule type" value="Genomic_DNA"/>
</dbReference>
<evidence type="ECO:0008006" key="4">
    <source>
        <dbReference type="Google" id="ProtNLM"/>
    </source>
</evidence>
<dbReference type="Gene3D" id="1.10.10.10">
    <property type="entry name" value="Winged helix-like DNA-binding domain superfamily/Winged helix DNA-binding domain"/>
    <property type="match status" value="1"/>
</dbReference>
<feature type="compositionally biased region" description="Acidic residues" evidence="1">
    <location>
        <begin position="239"/>
        <end position="251"/>
    </location>
</feature>
<evidence type="ECO:0000313" key="3">
    <source>
        <dbReference type="Proteomes" id="UP000183403"/>
    </source>
</evidence>
<feature type="compositionally biased region" description="Basic and acidic residues" evidence="1">
    <location>
        <begin position="227"/>
        <end position="237"/>
    </location>
</feature>
<protein>
    <recommendedName>
        <fullName evidence="4">OB domain-containing protein</fullName>
    </recommendedName>
</protein>
<evidence type="ECO:0000313" key="2">
    <source>
        <dbReference type="EMBL" id="OIR13642.1"/>
    </source>
</evidence>
<name>A0A1J5SYH6_9ARCH</name>
<evidence type="ECO:0000256" key="1">
    <source>
        <dbReference type="SAM" id="MobiDB-lite"/>
    </source>
</evidence>
<accession>A0A1J5SYH6</accession>